<dbReference type="EMBL" id="BSPL01000023">
    <property type="protein sequence ID" value="GLS72882.1"/>
    <property type="molecule type" value="Genomic_DNA"/>
</dbReference>
<keyword evidence="11" id="KW-1185">Reference proteome</keyword>
<evidence type="ECO:0000256" key="5">
    <source>
        <dbReference type="SAM" id="Coils"/>
    </source>
</evidence>
<keyword evidence="6" id="KW-0812">Transmembrane</keyword>
<feature type="transmembrane region" description="Helical" evidence="6">
    <location>
        <begin position="142"/>
        <end position="162"/>
    </location>
</feature>
<dbReference type="InterPro" id="IPR003661">
    <property type="entry name" value="HisK_dim/P_dom"/>
</dbReference>
<feature type="domain" description="Histidine kinase" evidence="7">
    <location>
        <begin position="319"/>
        <end position="540"/>
    </location>
</feature>
<dbReference type="InterPro" id="IPR003594">
    <property type="entry name" value="HATPase_dom"/>
</dbReference>
<dbReference type="SUPFAM" id="SSF52172">
    <property type="entry name" value="CheY-like"/>
    <property type="match status" value="1"/>
</dbReference>
<feature type="transmembrane region" description="Helical" evidence="6">
    <location>
        <begin position="174"/>
        <end position="192"/>
    </location>
</feature>
<dbReference type="Pfam" id="PF02518">
    <property type="entry name" value="HATPase_c"/>
    <property type="match status" value="1"/>
</dbReference>
<dbReference type="PANTHER" id="PTHR43065:SF49">
    <property type="entry name" value="HISTIDINE KINASE"/>
    <property type="match status" value="1"/>
</dbReference>
<dbReference type="PROSITE" id="PS50109">
    <property type="entry name" value="HIS_KIN"/>
    <property type="match status" value="1"/>
</dbReference>
<reference evidence="11" key="1">
    <citation type="journal article" date="2019" name="Int. J. Syst. Evol. Microbiol.">
        <title>The Global Catalogue of Microorganisms (GCM) 10K type strain sequencing project: providing services to taxonomists for standard genome sequencing and annotation.</title>
        <authorList>
            <consortium name="The Broad Institute Genomics Platform"/>
            <consortium name="The Broad Institute Genome Sequencing Center for Infectious Disease"/>
            <person name="Wu L."/>
            <person name="Ma J."/>
        </authorList>
    </citation>
    <scope>NUCLEOTIDE SEQUENCE [LARGE SCALE GENOMIC DNA]</scope>
    <source>
        <strain evidence="11">NBRC 103632</strain>
    </source>
</reference>
<protein>
    <recommendedName>
        <fullName evidence="2">histidine kinase</fullName>
        <ecNumber evidence="2">2.7.13.3</ecNumber>
    </recommendedName>
</protein>
<organism evidence="10 11">
    <name type="scientific">Methylobacterium tardum</name>
    <dbReference type="NCBI Taxonomy" id="374432"/>
    <lineage>
        <taxon>Bacteria</taxon>
        <taxon>Pseudomonadati</taxon>
        <taxon>Pseudomonadota</taxon>
        <taxon>Alphaproteobacteria</taxon>
        <taxon>Hyphomicrobiales</taxon>
        <taxon>Methylobacteriaceae</taxon>
        <taxon>Methylobacterium</taxon>
    </lineage>
</organism>
<evidence type="ECO:0000256" key="4">
    <source>
        <dbReference type="PROSITE-ProRule" id="PRU00169"/>
    </source>
</evidence>
<dbReference type="InterPro" id="IPR036097">
    <property type="entry name" value="HisK_dim/P_sf"/>
</dbReference>
<feature type="transmembrane region" description="Helical" evidence="6">
    <location>
        <begin position="35"/>
        <end position="55"/>
    </location>
</feature>
<evidence type="ECO:0000259" key="8">
    <source>
        <dbReference type="PROSITE" id="PS50110"/>
    </source>
</evidence>
<evidence type="ECO:0000313" key="11">
    <source>
        <dbReference type="Proteomes" id="UP001157440"/>
    </source>
</evidence>
<dbReference type="InterPro" id="IPR029068">
    <property type="entry name" value="Glyas_Bleomycin-R_OHBP_Dase"/>
</dbReference>
<evidence type="ECO:0000313" key="10">
    <source>
        <dbReference type="EMBL" id="GLS72882.1"/>
    </source>
</evidence>
<dbReference type="Pfam" id="PF00072">
    <property type="entry name" value="Response_reg"/>
    <property type="match status" value="1"/>
</dbReference>
<accession>A0AA37WV23</accession>
<gene>
    <name evidence="10" type="ORF">GCM10007890_48970</name>
</gene>
<name>A0AA37WV23_9HYPH</name>
<dbReference type="SUPFAM" id="SSF55874">
    <property type="entry name" value="ATPase domain of HSP90 chaperone/DNA topoisomerase II/histidine kinase"/>
    <property type="match status" value="1"/>
</dbReference>
<dbReference type="EC" id="2.7.13.3" evidence="2"/>
<dbReference type="Gene3D" id="1.10.287.130">
    <property type="match status" value="1"/>
</dbReference>
<dbReference type="SMART" id="SM00388">
    <property type="entry name" value="HisKA"/>
    <property type="match status" value="1"/>
</dbReference>
<dbReference type="CDD" id="cd00082">
    <property type="entry name" value="HisKA"/>
    <property type="match status" value="1"/>
</dbReference>
<dbReference type="InterPro" id="IPR036890">
    <property type="entry name" value="HATPase_C_sf"/>
</dbReference>
<dbReference type="SMART" id="SM00448">
    <property type="entry name" value="REC"/>
    <property type="match status" value="1"/>
</dbReference>
<feature type="coiled-coil region" evidence="5">
    <location>
        <begin position="269"/>
        <end position="310"/>
    </location>
</feature>
<dbReference type="InterPro" id="IPR001789">
    <property type="entry name" value="Sig_transdc_resp-reg_receiver"/>
</dbReference>
<dbReference type="CDD" id="cd06587">
    <property type="entry name" value="VOC"/>
    <property type="match status" value="1"/>
</dbReference>
<dbReference type="InterPro" id="IPR004358">
    <property type="entry name" value="Sig_transdc_His_kin-like_C"/>
</dbReference>
<dbReference type="PANTHER" id="PTHR43065">
    <property type="entry name" value="SENSOR HISTIDINE KINASE"/>
    <property type="match status" value="1"/>
</dbReference>
<dbReference type="PROSITE" id="PS51819">
    <property type="entry name" value="VOC"/>
    <property type="match status" value="1"/>
</dbReference>
<evidence type="ECO:0000256" key="3">
    <source>
        <dbReference type="ARBA" id="ARBA00022553"/>
    </source>
</evidence>
<dbReference type="Gene3D" id="3.30.565.10">
    <property type="entry name" value="Histidine kinase-like ATPase, C-terminal domain"/>
    <property type="match status" value="1"/>
</dbReference>
<dbReference type="RefSeq" id="WP_071000264.1">
    <property type="nucleotide sequence ID" value="NZ_BPQZ01000003.1"/>
</dbReference>
<keyword evidence="3 4" id="KW-0597">Phosphoprotein</keyword>
<feature type="modified residue" description="4-aspartylphosphate" evidence="4">
    <location>
        <position position="614"/>
    </location>
</feature>
<keyword evidence="6" id="KW-0472">Membrane</keyword>
<dbReference type="AlphaFoldDB" id="A0AA37WV23"/>
<feature type="domain" description="Response regulatory" evidence="8">
    <location>
        <begin position="563"/>
        <end position="676"/>
    </location>
</feature>
<keyword evidence="6" id="KW-1133">Transmembrane helix</keyword>
<dbReference type="InterPro" id="IPR037523">
    <property type="entry name" value="VOC_core"/>
</dbReference>
<comment type="caution">
    <text evidence="10">The sequence shown here is derived from an EMBL/GenBank/DDBJ whole genome shotgun (WGS) entry which is preliminary data.</text>
</comment>
<dbReference type="Gene3D" id="3.40.50.2300">
    <property type="match status" value="1"/>
</dbReference>
<keyword evidence="5" id="KW-0175">Coiled coil</keyword>
<dbReference type="Pfam" id="PF00512">
    <property type="entry name" value="HisKA"/>
    <property type="match status" value="1"/>
</dbReference>
<feature type="transmembrane region" description="Helical" evidence="6">
    <location>
        <begin position="111"/>
        <end position="130"/>
    </location>
</feature>
<dbReference type="GO" id="GO:0000155">
    <property type="term" value="F:phosphorelay sensor kinase activity"/>
    <property type="evidence" value="ECO:0007669"/>
    <property type="project" value="InterPro"/>
</dbReference>
<dbReference type="Gene3D" id="3.10.180.10">
    <property type="entry name" value="2,3-Dihydroxybiphenyl 1,2-Dioxygenase, domain 1"/>
    <property type="match status" value="1"/>
</dbReference>
<dbReference type="SUPFAM" id="SSF54593">
    <property type="entry name" value="Glyoxalase/Bleomycin resistance protein/Dihydroxybiphenyl dioxygenase"/>
    <property type="match status" value="1"/>
</dbReference>
<feature type="transmembrane region" description="Helical" evidence="6">
    <location>
        <begin position="67"/>
        <end position="87"/>
    </location>
</feature>
<dbReference type="PROSITE" id="PS50110">
    <property type="entry name" value="RESPONSE_REGULATORY"/>
    <property type="match status" value="1"/>
</dbReference>
<dbReference type="InterPro" id="IPR011006">
    <property type="entry name" value="CheY-like_superfamily"/>
</dbReference>
<feature type="domain" description="VOC" evidence="9">
    <location>
        <begin position="703"/>
        <end position="820"/>
    </location>
</feature>
<evidence type="ECO:0000256" key="2">
    <source>
        <dbReference type="ARBA" id="ARBA00012438"/>
    </source>
</evidence>
<feature type="transmembrane region" description="Helical" evidence="6">
    <location>
        <begin position="244"/>
        <end position="262"/>
    </location>
</feature>
<comment type="catalytic activity">
    <reaction evidence="1">
        <text>ATP + protein L-histidine = ADP + protein N-phospho-L-histidine.</text>
        <dbReference type="EC" id="2.7.13.3"/>
    </reaction>
</comment>
<dbReference type="InterPro" id="IPR004360">
    <property type="entry name" value="Glyas_Fos-R_dOase_dom"/>
</dbReference>
<evidence type="ECO:0000259" key="9">
    <source>
        <dbReference type="PROSITE" id="PS51819"/>
    </source>
</evidence>
<dbReference type="SUPFAM" id="SSF47384">
    <property type="entry name" value="Homodimeric domain of signal transducing histidine kinase"/>
    <property type="match status" value="1"/>
</dbReference>
<proteinExistence type="predicted"/>
<dbReference type="Proteomes" id="UP001157440">
    <property type="component" value="Unassembled WGS sequence"/>
</dbReference>
<evidence type="ECO:0000259" key="7">
    <source>
        <dbReference type="PROSITE" id="PS50109"/>
    </source>
</evidence>
<dbReference type="SMART" id="SM00387">
    <property type="entry name" value="HATPase_c"/>
    <property type="match status" value="1"/>
</dbReference>
<evidence type="ECO:0000256" key="1">
    <source>
        <dbReference type="ARBA" id="ARBA00000085"/>
    </source>
</evidence>
<dbReference type="PRINTS" id="PR00344">
    <property type="entry name" value="BCTRLSENSOR"/>
</dbReference>
<dbReference type="InterPro" id="IPR005467">
    <property type="entry name" value="His_kinase_dom"/>
</dbReference>
<feature type="transmembrane region" description="Helical" evidence="6">
    <location>
        <begin position="212"/>
        <end position="232"/>
    </location>
</feature>
<sequence length="851" mass="90499">MSRALAYFGIAVSITVASGWAFRLPLLTTILPGEAPMVALTALAVLILSVSLLLSAQPEGREVDRSVGRWLAVVAVAVAAGGGIQYASPHGFRLDDWLQRLVSGPLGPDNGMSLATVACVLGAAAGIILGDARGRTFTRLGVATAAFAFVAAAVGGLGYVYGVGALHQGGPFSRMSLLSALALGLLSAGVLLSRPHGPWVATVLRGGEVARVLLPAVVVAPLLLGALEIYAVRSNLLEPETGTALLVTVLAICLAALALRLARDVERRIVGERRLRDALQAMNEALERRVEERTRDLAQAQDALIQAQKMEAIGQLTGGVAHDFNNLLTIIRSSVEFLRRPNLPEERRVRYMDAVSDTVDRAAKLTGQLLAFARRQPLRPETFDVGSRLVGLATMLDTLTGARIRVVTTKPECPCFVHADASQFDTAIVNLAVNARDAMDGEGTLTLTLSCGREKPAIRGHAGLSTPFVTLGVGDTGAGIAAENVARIFEPFFTTKEVGKGTGLGLSQVIGFAKQSGGDVDVASVVGHGTTFTLYLPQGQEAVMDVVEDAVHDDAQADDEARCILVVEDNVEIGRFCTQILHDLGYGAILTETAEAALAEIEAVPSRYDAVFSDVVMPGMGGFELAKRLRETHPGLPVVLTSGYSHVLAQDDAHGFDLVRKPYSAAQVDGALRSATRRRRRARALGIHAGDELMTTSKPRLVGLNHVALEVGDIGESLGFYRAVFSFELRGTHEDEAGRTVMAFLDMGDQFLVLSAGREQPADTERHFGLVVDDRTGVMELAEKAGAKVLDRPFNFLDPWGNRLEIVAYPDVQFTKAGEILGGMGLNLGKGDEALGELRRKLSSPPARAED</sequence>
<evidence type="ECO:0000256" key="6">
    <source>
        <dbReference type="SAM" id="Phobius"/>
    </source>
</evidence>
<dbReference type="Pfam" id="PF00903">
    <property type="entry name" value="Glyoxalase"/>
    <property type="match status" value="1"/>
</dbReference>